<dbReference type="AlphaFoldDB" id="A0A974C3R3"/>
<evidence type="ECO:0000256" key="5">
    <source>
        <dbReference type="PROSITE-ProRule" id="PRU00309"/>
    </source>
</evidence>
<dbReference type="InterPro" id="IPR006612">
    <property type="entry name" value="THAP_Znf"/>
</dbReference>
<dbReference type="Proteomes" id="UP000694892">
    <property type="component" value="Chromosome 8S"/>
</dbReference>
<dbReference type="GO" id="GO:0008270">
    <property type="term" value="F:zinc ion binding"/>
    <property type="evidence" value="ECO:0007669"/>
    <property type="project" value="UniProtKB-KW"/>
</dbReference>
<dbReference type="OMA" id="CPSPCCN"/>
<dbReference type="PROSITE" id="PS50950">
    <property type="entry name" value="ZF_THAP"/>
    <property type="match status" value="1"/>
</dbReference>
<keyword evidence="1" id="KW-0479">Metal-binding</keyword>
<dbReference type="Pfam" id="PF05485">
    <property type="entry name" value="THAP"/>
    <property type="match status" value="1"/>
</dbReference>
<evidence type="ECO:0000256" key="1">
    <source>
        <dbReference type="ARBA" id="ARBA00022723"/>
    </source>
</evidence>
<dbReference type="GO" id="GO:0003677">
    <property type="term" value="F:DNA binding"/>
    <property type="evidence" value="ECO:0007669"/>
    <property type="project" value="UniProtKB-UniRule"/>
</dbReference>
<reference evidence="8" key="1">
    <citation type="journal article" date="2016" name="Nature">
        <title>Genome evolution in the allotetraploid frog Xenopus laevis.</title>
        <authorList>
            <person name="Session A.M."/>
            <person name="Uno Y."/>
            <person name="Kwon T."/>
            <person name="Chapman J.A."/>
            <person name="Toyoda A."/>
            <person name="Takahashi S."/>
            <person name="Fukui A."/>
            <person name="Hikosaka A."/>
            <person name="Suzuki A."/>
            <person name="Kondo M."/>
            <person name="van Heeringen S.J."/>
            <person name="Quigley I."/>
            <person name="Heinz S."/>
            <person name="Ogino H."/>
            <person name="Ochi H."/>
            <person name="Hellsten U."/>
            <person name="Lyons J.B."/>
            <person name="Simakov O."/>
            <person name="Putnam N."/>
            <person name="Stites J."/>
            <person name="Kuroki Y."/>
            <person name="Tanaka T."/>
            <person name="Michiue T."/>
            <person name="Watanabe M."/>
            <person name="Bogdanovic O."/>
            <person name="Lister R."/>
            <person name="Georgiou G."/>
            <person name="Paranjpe S.S."/>
            <person name="van Kruijsbergen I."/>
            <person name="Shu S."/>
            <person name="Carlson J."/>
            <person name="Kinoshita T."/>
            <person name="Ohta Y."/>
            <person name="Mawaribuchi S."/>
            <person name="Jenkins J."/>
            <person name="Grimwood J."/>
            <person name="Schmutz J."/>
            <person name="Mitros T."/>
            <person name="Mozaffari S.V."/>
            <person name="Suzuki Y."/>
            <person name="Haramoto Y."/>
            <person name="Yamamoto T.S."/>
            <person name="Takagi C."/>
            <person name="Heald R."/>
            <person name="Miller K."/>
            <person name="Haudenschild C."/>
            <person name="Kitzman J."/>
            <person name="Nakayama T."/>
            <person name="Izutsu Y."/>
            <person name="Robert J."/>
            <person name="Fortriede J."/>
            <person name="Burns K."/>
            <person name="Lotay V."/>
            <person name="Karimi K."/>
            <person name="Yasuoka Y."/>
            <person name="Dichmann D.S."/>
            <person name="Flajnik M.F."/>
            <person name="Houston D.W."/>
            <person name="Shendure J."/>
            <person name="DuPasquier L."/>
            <person name="Vize P.D."/>
            <person name="Zorn A.M."/>
            <person name="Ito M."/>
            <person name="Marcotte E.M."/>
            <person name="Wallingford J.B."/>
            <person name="Ito Y."/>
            <person name="Asashima M."/>
            <person name="Ueno N."/>
            <person name="Matsuda Y."/>
            <person name="Veenstra G.J."/>
            <person name="Fujiyama A."/>
            <person name="Harland R.M."/>
            <person name="Taira M."/>
            <person name="Rokhsar D.S."/>
        </authorList>
    </citation>
    <scope>NUCLEOTIDE SEQUENCE [LARGE SCALE GENOMIC DNA]</scope>
    <source>
        <strain evidence="8">J</strain>
    </source>
</reference>
<dbReference type="PANTHER" id="PTHR31751">
    <property type="entry name" value="SI:CH211-108C17.2-RELATED-RELATED"/>
    <property type="match status" value="1"/>
</dbReference>
<dbReference type="SMART" id="SM00692">
    <property type="entry name" value="DM3"/>
    <property type="match status" value="1"/>
</dbReference>
<proteinExistence type="predicted"/>
<evidence type="ECO:0000256" key="4">
    <source>
        <dbReference type="ARBA" id="ARBA00023125"/>
    </source>
</evidence>
<keyword evidence="4 5" id="KW-0238">DNA-binding</keyword>
<keyword evidence="3" id="KW-0862">Zinc</keyword>
<feature type="domain" description="THAP-type" evidence="6">
    <location>
        <begin position="1"/>
        <end position="92"/>
    </location>
</feature>
<evidence type="ECO:0000256" key="3">
    <source>
        <dbReference type="ARBA" id="ARBA00022833"/>
    </source>
</evidence>
<keyword evidence="2 5" id="KW-0863">Zinc-finger</keyword>
<accession>A0A974C3R3</accession>
<evidence type="ECO:0000259" key="6">
    <source>
        <dbReference type="PROSITE" id="PS50950"/>
    </source>
</evidence>
<dbReference type="EMBL" id="CM004481">
    <property type="protein sequence ID" value="OCT65691.1"/>
    <property type="molecule type" value="Genomic_DNA"/>
</dbReference>
<evidence type="ECO:0000313" key="7">
    <source>
        <dbReference type="EMBL" id="OCT65691.1"/>
    </source>
</evidence>
<organism evidence="7 8">
    <name type="scientific">Xenopus laevis</name>
    <name type="common">African clawed frog</name>
    <dbReference type="NCBI Taxonomy" id="8355"/>
    <lineage>
        <taxon>Eukaryota</taxon>
        <taxon>Metazoa</taxon>
        <taxon>Chordata</taxon>
        <taxon>Craniata</taxon>
        <taxon>Vertebrata</taxon>
        <taxon>Euteleostomi</taxon>
        <taxon>Amphibia</taxon>
        <taxon>Batrachia</taxon>
        <taxon>Anura</taxon>
        <taxon>Pipoidea</taxon>
        <taxon>Pipidae</taxon>
        <taxon>Xenopodinae</taxon>
        <taxon>Xenopus</taxon>
        <taxon>Xenopus</taxon>
    </lineage>
</organism>
<evidence type="ECO:0000256" key="2">
    <source>
        <dbReference type="ARBA" id="ARBA00022771"/>
    </source>
</evidence>
<gene>
    <name evidence="7" type="ORF">XELAEV_18041930mg</name>
</gene>
<dbReference type="SMART" id="SM00980">
    <property type="entry name" value="THAP"/>
    <property type="match status" value="1"/>
</dbReference>
<name>A0A974C3R3_XENLA</name>
<protein>
    <recommendedName>
        <fullName evidence="6">THAP-type domain-containing protein</fullName>
    </recommendedName>
</protein>
<evidence type="ECO:0000313" key="8">
    <source>
        <dbReference type="Proteomes" id="UP000694892"/>
    </source>
</evidence>
<sequence>MPKCIVSGCPHSTGMKKNPKNIILHTFPKHEQQIKMWLSKTGEEYEELEELVKYISERRANYRMCSEHFTEDCYDIVEGKRRLKDQSISTVFSDKSEQDLEVHPRVYKKRRHYLTSSLPTTSTTIQKTSQQAGATTKDVSTQTEIVTLLNMEVQFPEDVIFGQLESIQKEHTYSKSSSHIPIESTPLKTTAHVNVSSNKSPLLDLDDNSADITLSPIEHTQEFTDEDINDLSYNPDKSYATDASFYQNQEDIISCPALSEEAVTKERKLICYESCLDALFQSMVCGNGGHTIVWNSQPRIGNIAAGNIMMSAALLFSGCNYQKIHNMMSIFGLVHVSESTHYRYQRNFLFPSIHNAWIKEKEEVKQAIGQKALCICGDGQCDSPGFSAKYCVYTFLDAFTEKIIDFEVVQRSQCSSSSAMENVGFQECLNRIISNGYCVKIIATDRHPTIRATMKDKYNGILHHKKKNCKSIGLWIESIMRHFWWSAKTCKNNPVLLQEKWESVMFHVANIHEWDEGTIYKTCQHGPIESEEDEDTKWLIKDTPAYTHLGHIIKDPKMAKDYNHLSHFCHTGALESFHSHALQYHTKRIHFEIDAVEARTILAILMHNKNIGREQAIVMSEKKGSDPLATKRTKLCFPRSRKKWIIRKVYKSMSTVHLDELMRTVLEIVQGKTYSYWQSHRDSLPRNLATVDRPNKQEAVSAHLSRFRND</sequence>
<dbReference type="PANTHER" id="PTHR31751:SF42">
    <property type="entry name" value="PROTEIN CBG10204"/>
    <property type="match status" value="1"/>
</dbReference>
<dbReference type="SUPFAM" id="SSF57716">
    <property type="entry name" value="Glucocorticoid receptor-like (DNA-binding domain)"/>
    <property type="match status" value="1"/>
</dbReference>